<dbReference type="InterPro" id="IPR041577">
    <property type="entry name" value="RT_RNaseH_2"/>
</dbReference>
<keyword evidence="8" id="KW-1185">Reference proteome</keyword>
<evidence type="ECO:0000256" key="1">
    <source>
        <dbReference type="ARBA" id="ARBA00022679"/>
    </source>
</evidence>
<dbReference type="PhylomeDB" id="B6Q6U5"/>
<evidence type="ECO:0000256" key="3">
    <source>
        <dbReference type="ARBA" id="ARBA00022722"/>
    </source>
</evidence>
<dbReference type="Gene3D" id="3.30.70.270">
    <property type="match status" value="2"/>
</dbReference>
<dbReference type="InterPro" id="IPR043502">
    <property type="entry name" value="DNA/RNA_pol_sf"/>
</dbReference>
<dbReference type="AlphaFoldDB" id="B6Q6U5"/>
<evidence type="ECO:0000256" key="2">
    <source>
        <dbReference type="ARBA" id="ARBA00022695"/>
    </source>
</evidence>
<dbReference type="Pfam" id="PF17921">
    <property type="entry name" value="Integrase_H2C2"/>
    <property type="match status" value="1"/>
</dbReference>
<gene>
    <name evidence="7" type="ORF">PMAA_015510</name>
</gene>
<dbReference type="PROSITE" id="PS50878">
    <property type="entry name" value="RT_POL"/>
    <property type="match status" value="1"/>
</dbReference>
<dbReference type="FunFam" id="3.30.70.270:FF:000063">
    <property type="entry name" value="Zinc knuckle domaincontaining protein"/>
    <property type="match status" value="1"/>
</dbReference>
<evidence type="ECO:0000256" key="4">
    <source>
        <dbReference type="ARBA" id="ARBA00022759"/>
    </source>
</evidence>
<dbReference type="Gene3D" id="3.30.420.10">
    <property type="entry name" value="Ribonuclease H-like superfamily/Ribonuclease H"/>
    <property type="match status" value="1"/>
</dbReference>
<evidence type="ECO:0000313" key="7">
    <source>
        <dbReference type="EMBL" id="EEA26627.1"/>
    </source>
</evidence>
<dbReference type="GO" id="GO:0016779">
    <property type="term" value="F:nucleotidyltransferase activity"/>
    <property type="evidence" value="ECO:0007669"/>
    <property type="project" value="UniProtKB-KW"/>
</dbReference>
<dbReference type="InterPro" id="IPR012337">
    <property type="entry name" value="RNaseH-like_sf"/>
</dbReference>
<dbReference type="Proteomes" id="UP000001294">
    <property type="component" value="Unassembled WGS sequence"/>
</dbReference>
<dbReference type="GO" id="GO:0004519">
    <property type="term" value="F:endonuclease activity"/>
    <property type="evidence" value="ECO:0007669"/>
    <property type="project" value="UniProtKB-KW"/>
</dbReference>
<organism evidence="7 8">
    <name type="scientific">Talaromyces marneffei (strain ATCC 18224 / CBS 334.59 / QM 7333)</name>
    <name type="common">Penicillium marneffei</name>
    <dbReference type="NCBI Taxonomy" id="441960"/>
    <lineage>
        <taxon>Eukaryota</taxon>
        <taxon>Fungi</taxon>
        <taxon>Dikarya</taxon>
        <taxon>Ascomycota</taxon>
        <taxon>Pezizomycotina</taxon>
        <taxon>Eurotiomycetes</taxon>
        <taxon>Eurotiomycetidae</taxon>
        <taxon>Eurotiales</taxon>
        <taxon>Trichocomaceae</taxon>
        <taxon>Talaromyces</taxon>
        <taxon>Talaromyces sect. Talaromyces</taxon>
    </lineage>
</organism>
<dbReference type="InterPro" id="IPR021109">
    <property type="entry name" value="Peptidase_aspartic_dom_sf"/>
</dbReference>
<dbReference type="SUPFAM" id="SSF53098">
    <property type="entry name" value="Ribonuclease H-like"/>
    <property type="match status" value="1"/>
</dbReference>
<protein>
    <submittedName>
        <fullName evidence="7">Retrovirus polyprotein, putative</fullName>
    </submittedName>
</protein>
<dbReference type="STRING" id="441960.B6Q6U5"/>
<accession>B6Q6U5</accession>
<dbReference type="InterPro" id="IPR000477">
    <property type="entry name" value="RT_dom"/>
</dbReference>
<dbReference type="Pfam" id="PF17919">
    <property type="entry name" value="RT_RNaseH_2"/>
    <property type="match status" value="1"/>
</dbReference>
<dbReference type="GO" id="GO:0003676">
    <property type="term" value="F:nucleic acid binding"/>
    <property type="evidence" value="ECO:0007669"/>
    <property type="project" value="InterPro"/>
</dbReference>
<dbReference type="Pfam" id="PF00078">
    <property type="entry name" value="RVT_1"/>
    <property type="match status" value="1"/>
</dbReference>
<dbReference type="VEuPathDB" id="FungiDB:PMAA_015510"/>
<keyword evidence="4" id="KW-0255">Endonuclease</keyword>
<keyword evidence="1" id="KW-0808">Transferase</keyword>
<dbReference type="InterPro" id="IPR041588">
    <property type="entry name" value="Integrase_H2C2"/>
</dbReference>
<sequence length="978" mass="112714">MRNSKAFEIDIQLDGHVYARTLANSGCLTYGIIKESFASKNGLTRCAINPIPMRGYDGIRDQTISEIVVASMDIGGHRIKRMCFYMVPRMKYDVILEIEWMRSLNVILDPANERMTLPDGTEITNANIRAAANQHTNTYEISANGLMTLRRRQQRNPDNRIKIFAASIADIDKALAPKKRTEPREALPDYLRDYIDVFDPVEADKLPRHRPGADYTIELIEKDKDGKKPEAPWGPLYNMSREELLVLRKTLHELLSKGFIRVSKSPAAAPVLFVKKPGGGLRFCVDYRALNAITKKDRYPLPLIHETLQRISKAKWFTKFDVPAAFHKIRITEGDEWLTAFRTRFGLFEWLVTPFGLANALSTFQRYINWTLRDFLDDFVSAYIDDILIFTDGTLKEHRQHVRKVLQRLREAGLQVDIDKSEFEVKSTKYLGFIIEAEKGIRMDPAKVKAIQEWQAPTNIREVRQFLGFANFYRQFIRNYSEIVRPLTNLTHRGTLFTWNDQSDKAFKDLKSLFITEPVLVAFDPTRKTIVETDSSGYANGGTLSQYDNEGRLRTCAYYSRKLNPVECNYEIHNKELLAIIDCMKQWEAELMSLDGSFTVMRWQILLSRFQYELVYRPGAQAFRPDALSRRPQDMPQDYNNDRLTYRDRILIPLNIQACPVEVLREAIPKLDTLWQQAEAQDKIYDRIRRAVSDKLRTFPRELGLKVTISDCKTDEQGRLYHRGRRWVPEYEPLRTKIIQQSHDSLLSGHPGHNGTSAIVGRAFFWPHMHQDIRRFTSNCDKCGANTIWRERRQGLLKPLPIPERKWRQISTDFIDKLPECGGYTNLMVIVDRLCKGVILIPLKNLSAETVARKFIKYFISRHGFPNGIISTGLIVERIPSGSVGLAGLLPANPESDPSKHRCVCASIRDNNDIRGLTYGHAFHASYLDPWLTSRRACYPLCKADYYIPKVWSEGQEVVLENARVGGRYIRGQIDTEL</sequence>
<dbReference type="Gene3D" id="2.40.70.10">
    <property type="entry name" value="Acid Proteases"/>
    <property type="match status" value="1"/>
</dbReference>
<dbReference type="Gene3D" id="3.10.10.10">
    <property type="entry name" value="HIV Type 1 Reverse Transcriptase, subunit A, domain 1"/>
    <property type="match status" value="1"/>
</dbReference>
<dbReference type="OrthoDB" id="4499277at2759"/>
<dbReference type="SUPFAM" id="SSF56672">
    <property type="entry name" value="DNA/RNA polymerases"/>
    <property type="match status" value="1"/>
</dbReference>
<keyword evidence="5" id="KW-0511">Multifunctional enzyme</keyword>
<dbReference type="PANTHER" id="PTHR37984">
    <property type="entry name" value="PROTEIN CBG26694"/>
    <property type="match status" value="1"/>
</dbReference>
<feature type="domain" description="Reverse transcriptase" evidence="6">
    <location>
        <begin position="255"/>
        <end position="435"/>
    </location>
</feature>
<dbReference type="InterPro" id="IPR050951">
    <property type="entry name" value="Retrovirus_Pol_polyprotein"/>
</dbReference>
<evidence type="ECO:0000313" key="8">
    <source>
        <dbReference type="Proteomes" id="UP000001294"/>
    </source>
</evidence>
<name>B6Q6U5_TALMQ</name>
<keyword evidence="2" id="KW-0548">Nucleotidyltransferase</keyword>
<dbReference type="CDD" id="cd01647">
    <property type="entry name" value="RT_LTR"/>
    <property type="match status" value="1"/>
</dbReference>
<evidence type="ECO:0000256" key="5">
    <source>
        <dbReference type="ARBA" id="ARBA00023268"/>
    </source>
</evidence>
<dbReference type="PANTHER" id="PTHR37984:SF5">
    <property type="entry name" value="PROTEIN NYNRIN-LIKE"/>
    <property type="match status" value="1"/>
</dbReference>
<dbReference type="Gene3D" id="1.10.340.70">
    <property type="match status" value="1"/>
</dbReference>
<keyword evidence="3" id="KW-0540">Nuclease</keyword>
<dbReference type="HOGENOM" id="CLU_000384_38_1_1"/>
<reference evidence="8" key="1">
    <citation type="journal article" date="2015" name="Genome Announc.">
        <title>Genome sequence of the AIDS-associated pathogen Penicillium marneffei (ATCC18224) and its near taxonomic relative Talaromyces stipitatus (ATCC10500).</title>
        <authorList>
            <person name="Nierman W.C."/>
            <person name="Fedorova-Abrams N.D."/>
            <person name="Andrianopoulos A."/>
        </authorList>
    </citation>
    <scope>NUCLEOTIDE SEQUENCE [LARGE SCALE GENOMIC DNA]</scope>
    <source>
        <strain evidence="8">ATCC 18224 / CBS 334.59 / QM 7333</strain>
    </source>
</reference>
<dbReference type="InterPro" id="IPR043128">
    <property type="entry name" value="Rev_trsase/Diguanyl_cyclase"/>
</dbReference>
<keyword evidence="4" id="KW-0378">Hydrolase</keyword>
<dbReference type="CDD" id="cd00303">
    <property type="entry name" value="retropepsin_like"/>
    <property type="match status" value="1"/>
</dbReference>
<proteinExistence type="predicted"/>
<dbReference type="InterPro" id="IPR036397">
    <property type="entry name" value="RNaseH_sf"/>
</dbReference>
<dbReference type="CDD" id="cd09274">
    <property type="entry name" value="RNase_HI_RT_Ty3"/>
    <property type="match status" value="1"/>
</dbReference>
<evidence type="ECO:0000259" key="6">
    <source>
        <dbReference type="PROSITE" id="PS50878"/>
    </source>
</evidence>
<dbReference type="EMBL" id="DS995899">
    <property type="protein sequence ID" value="EEA26627.1"/>
    <property type="molecule type" value="Genomic_DNA"/>
</dbReference>